<dbReference type="EMBL" id="LAZR01001020">
    <property type="protein sequence ID" value="KKN52418.1"/>
    <property type="molecule type" value="Genomic_DNA"/>
</dbReference>
<organism evidence="1">
    <name type="scientific">marine sediment metagenome</name>
    <dbReference type="NCBI Taxonomy" id="412755"/>
    <lineage>
        <taxon>unclassified sequences</taxon>
        <taxon>metagenomes</taxon>
        <taxon>ecological metagenomes</taxon>
    </lineage>
</organism>
<comment type="caution">
    <text evidence="1">The sequence shown here is derived from an EMBL/GenBank/DDBJ whole genome shotgun (WGS) entry which is preliminary data.</text>
</comment>
<reference evidence="1" key="1">
    <citation type="journal article" date="2015" name="Nature">
        <title>Complex archaea that bridge the gap between prokaryotes and eukaryotes.</title>
        <authorList>
            <person name="Spang A."/>
            <person name="Saw J.H."/>
            <person name="Jorgensen S.L."/>
            <person name="Zaremba-Niedzwiedzka K."/>
            <person name="Martijn J."/>
            <person name="Lind A.E."/>
            <person name="van Eijk R."/>
            <person name="Schleper C."/>
            <person name="Guy L."/>
            <person name="Ettema T.J."/>
        </authorList>
    </citation>
    <scope>NUCLEOTIDE SEQUENCE</scope>
</reference>
<evidence type="ECO:0000313" key="1">
    <source>
        <dbReference type="EMBL" id="KKN52418.1"/>
    </source>
</evidence>
<gene>
    <name evidence="1" type="ORF">LCGC14_0612720</name>
</gene>
<dbReference type="AlphaFoldDB" id="A0A0F9UFP9"/>
<sequence>MRLGTRETGSDSKLRVVRWMGRERFTVPGPQFTVEKTAKKGGPGMKIFRIEDFSDSEIEEVKSVLAERLKDLIFMNVKEKVGEVIEELKSTGLSEIDTINIKYTFELIGGDILQIVGRVRRKAIEEDPK</sequence>
<name>A0A0F9UFP9_9ZZZZ</name>
<protein>
    <submittedName>
        <fullName evidence="1">Uncharacterized protein</fullName>
    </submittedName>
</protein>
<accession>A0A0F9UFP9</accession>
<proteinExistence type="predicted"/>